<dbReference type="OrthoDB" id="1364464at2759"/>
<organism evidence="1 2">
    <name type="scientific">Sesamum indicum</name>
    <name type="common">Oriental sesame</name>
    <name type="synonym">Sesamum orientale</name>
    <dbReference type="NCBI Taxonomy" id="4182"/>
    <lineage>
        <taxon>Eukaryota</taxon>
        <taxon>Viridiplantae</taxon>
        <taxon>Streptophyta</taxon>
        <taxon>Embryophyta</taxon>
        <taxon>Tracheophyta</taxon>
        <taxon>Spermatophyta</taxon>
        <taxon>Magnoliopsida</taxon>
        <taxon>eudicotyledons</taxon>
        <taxon>Gunneridae</taxon>
        <taxon>Pentapetalae</taxon>
        <taxon>asterids</taxon>
        <taxon>lamiids</taxon>
        <taxon>Lamiales</taxon>
        <taxon>Pedaliaceae</taxon>
        <taxon>Sesamum</taxon>
    </lineage>
</organism>
<dbReference type="InParanoid" id="A0A6I9TGY7"/>
<protein>
    <submittedName>
        <fullName evidence="2">Uncharacterized protein LOC105166901</fullName>
    </submittedName>
</protein>
<dbReference type="Proteomes" id="UP000504604">
    <property type="component" value="Linkage group LG1"/>
</dbReference>
<dbReference type="PANTHER" id="PTHR34569">
    <property type="entry name" value="EXPRESSED PROTEIN"/>
    <property type="match status" value="1"/>
</dbReference>
<proteinExistence type="predicted"/>
<name>A0A6I9TGY7_SESIN</name>
<dbReference type="AlphaFoldDB" id="A0A6I9TGY7"/>
<keyword evidence="1" id="KW-1185">Reference proteome</keyword>
<reference evidence="1" key="1">
    <citation type="submission" date="2024-10" db="UniProtKB">
        <authorList>
            <consortium name="RefSeq"/>
        </authorList>
    </citation>
    <scope>NUCLEOTIDE SEQUENCE [LARGE SCALE GENOMIC DNA]</scope>
    <source>
        <strain evidence="1">cv. Zhongzhi No. 13</strain>
    </source>
</reference>
<accession>A0A6I9TGY7</accession>
<sequence>MEEEPTKLKVALSFKRRIEPTLSGGNSENDLPTYTSLKDIIMNNSSPKHTSNTELGIPFDSANISIRNELVKHAASAYVLSAVNPANRDQDWISAFCEKMKASCIGFESCCHIYVSMPLQALCRPVVRVFYQVVRRIRNGLMGKVETS</sequence>
<reference evidence="2" key="2">
    <citation type="submission" date="2025-08" db="UniProtKB">
        <authorList>
            <consortium name="RefSeq"/>
        </authorList>
    </citation>
    <scope>IDENTIFICATION</scope>
</reference>
<dbReference type="PANTHER" id="PTHR34569:SF17">
    <property type="entry name" value="UBIQUITIN-PROTEIN LIGASE ARKADIA-A, PUTATIVE-RELATED"/>
    <property type="match status" value="1"/>
</dbReference>
<dbReference type="RefSeq" id="XP_011084726.1">
    <property type="nucleotide sequence ID" value="XM_011086424.2"/>
</dbReference>
<evidence type="ECO:0000313" key="2">
    <source>
        <dbReference type="RefSeq" id="XP_011084726.1"/>
    </source>
</evidence>
<gene>
    <name evidence="2" type="primary">LOC105166901</name>
</gene>
<dbReference type="GeneID" id="105166901"/>
<dbReference type="KEGG" id="sind:105166901"/>
<dbReference type="Gramene" id="SIN_1010855.t">
    <property type="protein sequence ID" value="SIN_1010855.t.cds1"/>
    <property type="gene ID" value="SIN_1010855"/>
</dbReference>
<evidence type="ECO:0000313" key="1">
    <source>
        <dbReference type="Proteomes" id="UP000504604"/>
    </source>
</evidence>